<protein>
    <submittedName>
        <fullName evidence="4">ABC-type Fe3+-hydroxamate transport system substrate-binding protein</fullName>
    </submittedName>
</protein>
<feature type="signal peptide" evidence="2">
    <location>
        <begin position="1"/>
        <end position="23"/>
    </location>
</feature>
<dbReference type="PANTHER" id="PTHR30535:SF34">
    <property type="entry name" value="MOLYBDATE-BINDING PROTEIN MOLA"/>
    <property type="match status" value="1"/>
</dbReference>
<dbReference type="SUPFAM" id="SSF53807">
    <property type="entry name" value="Helical backbone' metal receptor"/>
    <property type="match status" value="1"/>
</dbReference>
<feature type="coiled-coil region" evidence="1">
    <location>
        <begin position="170"/>
        <end position="197"/>
    </location>
</feature>
<organism evidence="4 5">
    <name type="scientific">Chelatococcus caeni</name>
    <dbReference type="NCBI Taxonomy" id="1348468"/>
    <lineage>
        <taxon>Bacteria</taxon>
        <taxon>Pseudomonadati</taxon>
        <taxon>Pseudomonadota</taxon>
        <taxon>Alphaproteobacteria</taxon>
        <taxon>Hyphomicrobiales</taxon>
        <taxon>Chelatococcaceae</taxon>
        <taxon>Chelatococcus</taxon>
    </lineage>
</organism>
<proteinExistence type="predicted"/>
<dbReference type="RefSeq" id="WP_183315984.1">
    <property type="nucleotide sequence ID" value="NZ_JACIEN010000001.1"/>
</dbReference>
<evidence type="ECO:0000313" key="5">
    <source>
        <dbReference type="Proteomes" id="UP000577362"/>
    </source>
</evidence>
<evidence type="ECO:0000259" key="3">
    <source>
        <dbReference type="PROSITE" id="PS50983"/>
    </source>
</evidence>
<comment type="caution">
    <text evidence="4">The sequence shown here is derived from an EMBL/GenBank/DDBJ whole genome shotgun (WGS) entry which is preliminary data.</text>
</comment>
<feature type="chain" id="PRO_5032520531" evidence="2">
    <location>
        <begin position="24"/>
        <end position="374"/>
    </location>
</feature>
<sequence length="374" mass="41064">MFRTVSRLLAAAVVIACPLAAGAAPTEITDALGRKVTVELPVARVAVNFNFEEFTAVAGLEGWRRVVGISRAPWEGWRPAIFSRYKAVIPNLADMPDIGHTDDGSFSAEKVIGLKPDVLLMSEWAYKALTTARDQIEGAGIPIVVIDYNAQELDRHVASTRAIGRIMGAEERAEELADLYQREYADVMARVERARSERAGKPRPKVYVELGQGGADTVGNTYNGTMWGRIITLLGAENLAEGRLPGPWGQLNPETVIAEDPDLILIAGSSWVNRPKAVRTGYDMTPDGTRATLRPYAERAGWSDLAAIREGRIAAIEHGLCRTLYDFVAMQFIGKLLYPAAFADVDPVGAFRDYHEKYLPIPFSGTWMLDYGHD</sequence>
<feature type="domain" description="Fe/B12 periplasmic-binding" evidence="3">
    <location>
        <begin position="43"/>
        <end position="345"/>
    </location>
</feature>
<dbReference type="Proteomes" id="UP000577362">
    <property type="component" value="Unassembled WGS sequence"/>
</dbReference>
<dbReference type="AlphaFoldDB" id="A0A840BS38"/>
<reference evidence="4 5" key="1">
    <citation type="submission" date="2020-08" db="EMBL/GenBank/DDBJ databases">
        <title>Genomic Encyclopedia of Type Strains, Phase IV (KMG-IV): sequencing the most valuable type-strain genomes for metagenomic binning, comparative biology and taxonomic classification.</title>
        <authorList>
            <person name="Goeker M."/>
        </authorList>
    </citation>
    <scope>NUCLEOTIDE SEQUENCE [LARGE SCALE GENOMIC DNA]</scope>
    <source>
        <strain evidence="4 5">DSM 103737</strain>
    </source>
</reference>
<evidence type="ECO:0000313" key="4">
    <source>
        <dbReference type="EMBL" id="MBB4016205.1"/>
    </source>
</evidence>
<dbReference type="InterPro" id="IPR002491">
    <property type="entry name" value="ABC_transptr_periplasmic_BD"/>
</dbReference>
<dbReference type="PROSITE" id="PS50983">
    <property type="entry name" value="FE_B12_PBP"/>
    <property type="match status" value="1"/>
</dbReference>
<evidence type="ECO:0000256" key="1">
    <source>
        <dbReference type="SAM" id="Coils"/>
    </source>
</evidence>
<keyword evidence="5" id="KW-1185">Reference proteome</keyword>
<keyword evidence="2" id="KW-0732">Signal</keyword>
<dbReference type="Gene3D" id="3.40.50.1980">
    <property type="entry name" value="Nitrogenase molybdenum iron protein domain"/>
    <property type="match status" value="2"/>
</dbReference>
<keyword evidence="1" id="KW-0175">Coiled coil</keyword>
<name>A0A840BS38_9HYPH</name>
<gene>
    <name evidence="4" type="ORF">GGR16_001211</name>
</gene>
<dbReference type="EMBL" id="JACIEN010000001">
    <property type="protein sequence ID" value="MBB4016205.1"/>
    <property type="molecule type" value="Genomic_DNA"/>
</dbReference>
<evidence type="ECO:0000256" key="2">
    <source>
        <dbReference type="SAM" id="SignalP"/>
    </source>
</evidence>
<dbReference type="InterPro" id="IPR050902">
    <property type="entry name" value="ABC_Transporter_SBP"/>
</dbReference>
<dbReference type="Pfam" id="PF01497">
    <property type="entry name" value="Peripla_BP_2"/>
    <property type="match status" value="1"/>
</dbReference>
<dbReference type="PANTHER" id="PTHR30535">
    <property type="entry name" value="VITAMIN B12-BINDING PROTEIN"/>
    <property type="match status" value="1"/>
</dbReference>
<accession>A0A840BS38</accession>